<evidence type="ECO:0000313" key="1">
    <source>
        <dbReference type="EMBL" id="CAH3160139.1"/>
    </source>
</evidence>
<dbReference type="Proteomes" id="UP001159405">
    <property type="component" value="Unassembled WGS sequence"/>
</dbReference>
<name>A0ABN8Q9N3_9CNID</name>
<reference evidence="1 2" key="1">
    <citation type="submission" date="2022-05" db="EMBL/GenBank/DDBJ databases">
        <authorList>
            <consortium name="Genoscope - CEA"/>
            <person name="William W."/>
        </authorList>
    </citation>
    <scope>NUCLEOTIDE SEQUENCE [LARGE SCALE GENOMIC DNA]</scope>
</reference>
<feature type="non-terminal residue" evidence="1">
    <location>
        <position position="1"/>
    </location>
</feature>
<dbReference type="EMBL" id="CALNXK010000115">
    <property type="protein sequence ID" value="CAH3160139.1"/>
    <property type="molecule type" value="Genomic_DNA"/>
</dbReference>
<evidence type="ECO:0000313" key="2">
    <source>
        <dbReference type="Proteomes" id="UP001159405"/>
    </source>
</evidence>
<comment type="caution">
    <text evidence="1">The sequence shown here is derived from an EMBL/GenBank/DDBJ whole genome shotgun (WGS) entry which is preliminary data.</text>
</comment>
<feature type="non-terminal residue" evidence="1">
    <location>
        <position position="123"/>
    </location>
</feature>
<accession>A0ABN8Q9N3</accession>
<organism evidence="1 2">
    <name type="scientific">Porites lobata</name>
    <dbReference type="NCBI Taxonomy" id="104759"/>
    <lineage>
        <taxon>Eukaryota</taxon>
        <taxon>Metazoa</taxon>
        <taxon>Cnidaria</taxon>
        <taxon>Anthozoa</taxon>
        <taxon>Hexacorallia</taxon>
        <taxon>Scleractinia</taxon>
        <taxon>Fungiina</taxon>
        <taxon>Poritidae</taxon>
        <taxon>Porites</taxon>
    </lineage>
</organism>
<keyword evidence="2" id="KW-1185">Reference proteome</keyword>
<sequence length="123" mass="14655">YKNKLNHLIRIAKRKYYDTKFESAKNDLRTTWKLINEVINKRKSKSITSPVENADKFCKYFTNIGPNLARAIRDLNFSFTHTAPLFSKLEILDIFQVNTFDTAKFTFRYHNNLLPPLFRNLFM</sequence>
<gene>
    <name evidence="1" type="ORF">PLOB_00003955</name>
</gene>
<proteinExistence type="predicted"/>
<protein>
    <submittedName>
        <fullName evidence="1">Uncharacterized protein</fullName>
    </submittedName>
</protein>